<comment type="similarity">
    <text evidence="3">Belongs to the IFIT family.</text>
</comment>
<dbReference type="STRING" id="161767.ENSAPEP00000009703"/>
<accession>A0A3P8SAF6</accession>
<evidence type="ECO:0000256" key="2">
    <source>
        <dbReference type="ARBA" id="ARBA00022803"/>
    </source>
</evidence>
<dbReference type="Ensembl" id="ENSAPET00000009968.1">
    <property type="protein sequence ID" value="ENSAPEP00000009703.1"/>
    <property type="gene ID" value="ENSAPEG00000006986.1"/>
</dbReference>
<dbReference type="GO" id="GO:0005829">
    <property type="term" value="C:cytosol"/>
    <property type="evidence" value="ECO:0007669"/>
    <property type="project" value="TreeGrafter"/>
</dbReference>
<dbReference type="AlphaFoldDB" id="A0A3P8SAF6"/>
<reference evidence="4 5" key="1">
    <citation type="submission" date="2018-03" db="EMBL/GenBank/DDBJ databases">
        <title>Finding Nemo's genes: A chromosome-scale reference assembly of the genome of the orange clownfish Amphiprion percula.</title>
        <authorList>
            <person name="Lehmann R."/>
        </authorList>
    </citation>
    <scope>NUCLEOTIDE SEQUENCE</scope>
</reference>
<keyword evidence="1" id="KW-0677">Repeat</keyword>
<dbReference type="GeneTree" id="ENSGT00950000182946"/>
<reference evidence="4" key="3">
    <citation type="submission" date="2025-09" db="UniProtKB">
        <authorList>
            <consortium name="Ensembl"/>
        </authorList>
    </citation>
    <scope>IDENTIFICATION</scope>
</reference>
<evidence type="ECO:0000313" key="4">
    <source>
        <dbReference type="Ensembl" id="ENSAPEP00000009703.1"/>
    </source>
</evidence>
<evidence type="ECO:0000256" key="1">
    <source>
        <dbReference type="ARBA" id="ARBA00022737"/>
    </source>
</evidence>
<reference evidence="4" key="2">
    <citation type="submission" date="2025-08" db="UniProtKB">
        <authorList>
            <consortium name="Ensembl"/>
        </authorList>
    </citation>
    <scope>IDENTIFICATION</scope>
</reference>
<sequence>MQHCIYLIKNFPYSFSISATRSLSTLESKLDSLQCHFTWGLDPSRSKLLHVRDNLEDIGTQEGYSWLGHIYNLQGFIHCQLGLTEDACRFFSRATETFRQIRNTVSDEGQWLVVSYGNLAWLHHQLGERAQSLGYISKVDALINEYASPFPNELHPEIYAEKAWTLMKFGKDSNLLAADYFQRAIRMQPGMVEWQTSHVIALVNACSHHDKNLGADIFEKLKLTKEQDQANLYLAALYLEACADKGINIENEARELARMVLRKPISSYSGIQPLLRLYRRYVSMDEAVDLAEEAVERHPDKRYLKKCAATCYKWRILSQKDNPLEHSMINRAISLCKEVISLYPHSSFKMQVTLADIYAKSNTTQAAADQIYVELLQSDLDPKEAQILYNYYAKYLHFNQKQIYKSIEFHMKAAAIPQQSSYRDNSIRNLEKIRERNKNKMCGEIHEFLEKLHH</sequence>
<dbReference type="FunFam" id="1.25.40.10:FF:000026">
    <property type="entry name" value="Interferon-induced protein with tetratricopeptide repeats 5"/>
    <property type="match status" value="1"/>
</dbReference>
<name>A0A3P8SAF6_AMPPE</name>
<dbReference type="PANTHER" id="PTHR10271:SF14">
    <property type="entry name" value="INTERFERON-INDUCED PROTEIN WITH TETRATRICOPEPTIDE REPEATS-RELATED"/>
    <property type="match status" value="1"/>
</dbReference>
<keyword evidence="5" id="KW-1185">Reference proteome</keyword>
<keyword evidence="2" id="KW-0802">TPR repeat</keyword>
<protein>
    <recommendedName>
        <fullName evidence="6">Interferon-induced protein with tetratricopeptide repeats 15</fullName>
    </recommendedName>
</protein>
<evidence type="ECO:0008006" key="6">
    <source>
        <dbReference type="Google" id="ProtNLM"/>
    </source>
</evidence>
<evidence type="ECO:0000313" key="5">
    <source>
        <dbReference type="Proteomes" id="UP000265080"/>
    </source>
</evidence>
<organism evidence="4 5">
    <name type="scientific">Amphiprion percula</name>
    <name type="common">Orange clownfish</name>
    <name type="synonym">Lutjanus percula</name>
    <dbReference type="NCBI Taxonomy" id="161767"/>
    <lineage>
        <taxon>Eukaryota</taxon>
        <taxon>Metazoa</taxon>
        <taxon>Chordata</taxon>
        <taxon>Craniata</taxon>
        <taxon>Vertebrata</taxon>
        <taxon>Euteleostomi</taxon>
        <taxon>Actinopterygii</taxon>
        <taxon>Neopterygii</taxon>
        <taxon>Teleostei</taxon>
        <taxon>Neoteleostei</taxon>
        <taxon>Acanthomorphata</taxon>
        <taxon>Ovalentaria</taxon>
        <taxon>Pomacentridae</taxon>
        <taxon>Amphiprion</taxon>
    </lineage>
</organism>
<dbReference type="Proteomes" id="UP000265080">
    <property type="component" value="Chromosome 2"/>
</dbReference>
<dbReference type="SUPFAM" id="SSF48452">
    <property type="entry name" value="TPR-like"/>
    <property type="match status" value="1"/>
</dbReference>
<dbReference type="InterPro" id="IPR011990">
    <property type="entry name" value="TPR-like_helical_dom_sf"/>
</dbReference>
<dbReference type="OMA" id="AAICYKR"/>
<dbReference type="GO" id="GO:0051607">
    <property type="term" value="P:defense response to virus"/>
    <property type="evidence" value="ECO:0007669"/>
    <property type="project" value="TreeGrafter"/>
</dbReference>
<proteinExistence type="inferred from homology"/>
<evidence type="ECO:0000256" key="3">
    <source>
        <dbReference type="ARBA" id="ARBA00038336"/>
    </source>
</evidence>
<dbReference type="PANTHER" id="PTHR10271">
    <property type="entry name" value="INTERFERON-INDUCED PROTEIN WITH TETRATRICOPEPTIDE REPEATS"/>
    <property type="match status" value="1"/>
</dbReference>
<dbReference type="Gene3D" id="1.25.40.10">
    <property type="entry name" value="Tetratricopeptide repeat domain"/>
    <property type="match status" value="3"/>
</dbReference>